<dbReference type="RefSeq" id="WP_137401630.1">
    <property type="nucleotide sequence ID" value="NZ_BMIU01000006.1"/>
</dbReference>
<proteinExistence type="predicted"/>
<reference evidence="2" key="1">
    <citation type="journal article" date="2019" name="Int. J. Syst. Evol. Microbiol.">
        <title>The Global Catalogue of Microorganisms (GCM) 10K type strain sequencing project: providing services to taxonomists for standard genome sequencing and annotation.</title>
        <authorList>
            <consortium name="The Broad Institute Genomics Platform"/>
            <consortium name="The Broad Institute Genome Sequencing Center for Infectious Disease"/>
            <person name="Wu L."/>
            <person name="Ma J."/>
        </authorList>
    </citation>
    <scope>NUCLEOTIDE SEQUENCE [LARGE SCALE GENOMIC DNA]</scope>
    <source>
        <strain evidence="2">CGMCC 1.15407</strain>
    </source>
</reference>
<sequence length="116" mass="13280">MNNYKELKVWKRSIFLAKDIYVLTATFPHVEKYGLVSQMRRSAVSVASNIAEGAGRGSDREFRRFMDTAYGSLCELDTQLCIAKLLDLVNDSVFKSLEKEINEMQKMSYSLIKSLK</sequence>
<name>A0ABQ1UWY9_9BACT</name>
<dbReference type="PANTHER" id="PTHR38471">
    <property type="entry name" value="FOUR HELIX BUNDLE PROTEIN"/>
    <property type="match status" value="1"/>
</dbReference>
<dbReference type="InterPro" id="IPR036583">
    <property type="entry name" value="23S_rRNA_IVS_sf"/>
</dbReference>
<evidence type="ECO:0000313" key="2">
    <source>
        <dbReference type="Proteomes" id="UP000647339"/>
    </source>
</evidence>
<dbReference type="Pfam" id="PF05635">
    <property type="entry name" value="23S_rRNA_IVP"/>
    <property type="match status" value="1"/>
</dbReference>
<organism evidence="1 2">
    <name type="scientific">Echinicola rosea</name>
    <dbReference type="NCBI Taxonomy" id="1807691"/>
    <lineage>
        <taxon>Bacteria</taxon>
        <taxon>Pseudomonadati</taxon>
        <taxon>Bacteroidota</taxon>
        <taxon>Cytophagia</taxon>
        <taxon>Cytophagales</taxon>
        <taxon>Cyclobacteriaceae</taxon>
        <taxon>Echinicola</taxon>
    </lineage>
</organism>
<dbReference type="Proteomes" id="UP000647339">
    <property type="component" value="Unassembled WGS sequence"/>
</dbReference>
<dbReference type="PANTHER" id="PTHR38471:SF2">
    <property type="entry name" value="FOUR HELIX BUNDLE PROTEIN"/>
    <property type="match status" value="1"/>
</dbReference>
<dbReference type="NCBIfam" id="TIGR02436">
    <property type="entry name" value="four helix bundle protein"/>
    <property type="match status" value="1"/>
</dbReference>
<comment type="caution">
    <text evidence="1">The sequence shown here is derived from an EMBL/GenBank/DDBJ whole genome shotgun (WGS) entry which is preliminary data.</text>
</comment>
<dbReference type="InterPro" id="IPR012657">
    <property type="entry name" value="23S_rRNA-intervening_sequence"/>
</dbReference>
<keyword evidence="2" id="KW-1185">Reference proteome</keyword>
<dbReference type="Gene3D" id="1.20.1440.60">
    <property type="entry name" value="23S rRNA-intervening sequence"/>
    <property type="match status" value="1"/>
</dbReference>
<dbReference type="CDD" id="cd16377">
    <property type="entry name" value="23S_rRNA_IVP_like"/>
    <property type="match status" value="1"/>
</dbReference>
<protein>
    <submittedName>
        <fullName evidence="1">Four helix bundle protein</fullName>
    </submittedName>
</protein>
<evidence type="ECO:0000313" key="1">
    <source>
        <dbReference type="EMBL" id="GGF28189.1"/>
    </source>
</evidence>
<dbReference type="SUPFAM" id="SSF158446">
    <property type="entry name" value="IVS-encoded protein-like"/>
    <property type="match status" value="1"/>
</dbReference>
<dbReference type="EMBL" id="BMIU01000006">
    <property type="protein sequence ID" value="GGF28189.1"/>
    <property type="molecule type" value="Genomic_DNA"/>
</dbReference>
<accession>A0ABQ1UWY9</accession>
<gene>
    <name evidence="1" type="ORF">GCM10011339_15460</name>
</gene>